<dbReference type="PANTHER" id="PTHR33630:SF9">
    <property type="entry name" value="CUTINASE 4"/>
    <property type="match status" value="1"/>
</dbReference>
<protein>
    <submittedName>
        <fullName evidence="3">Uncharacterized protein</fullName>
    </submittedName>
</protein>
<dbReference type="InterPro" id="IPR000675">
    <property type="entry name" value="Cutinase/axe"/>
</dbReference>
<evidence type="ECO:0000313" key="4">
    <source>
        <dbReference type="Proteomes" id="UP000002640"/>
    </source>
</evidence>
<evidence type="ECO:0000256" key="1">
    <source>
        <dbReference type="ARBA" id="ARBA00022801"/>
    </source>
</evidence>
<dbReference type="EMBL" id="JH159156">
    <property type="protein sequence ID" value="EGZ12934.1"/>
    <property type="molecule type" value="Genomic_DNA"/>
</dbReference>
<keyword evidence="2" id="KW-1015">Disulfide bond</keyword>
<dbReference type="KEGG" id="psoj:PHYSODRAFT_354923"/>
<dbReference type="RefSeq" id="XP_009530363.1">
    <property type="nucleotide sequence ID" value="XM_009532068.1"/>
</dbReference>
<dbReference type="SUPFAM" id="SSF53474">
    <property type="entry name" value="alpha/beta-Hydrolases"/>
    <property type="match status" value="1"/>
</dbReference>
<dbReference type="AlphaFoldDB" id="G4ZTM3"/>
<sequence length="115" mass="12090">MPQHRVRPRRVLADITIGIKTVLGIGEVIPEALAPRIKAIVTFGNPLMLFGQTISSTSTTYGPKAVEFCNLGDPVCANGINAIAHLTYPTDGSVTSAARQAAALVRGGSTKLRGY</sequence>
<proteinExistence type="predicted"/>
<dbReference type="InParanoid" id="G4ZTM3"/>
<dbReference type="PANTHER" id="PTHR33630">
    <property type="entry name" value="CUTINASE RV1984C-RELATED-RELATED"/>
    <property type="match status" value="1"/>
</dbReference>
<reference evidence="3 4" key="1">
    <citation type="journal article" date="2006" name="Science">
        <title>Phytophthora genome sequences uncover evolutionary origins and mechanisms of pathogenesis.</title>
        <authorList>
            <person name="Tyler B.M."/>
            <person name="Tripathy S."/>
            <person name="Zhang X."/>
            <person name="Dehal P."/>
            <person name="Jiang R.H."/>
            <person name="Aerts A."/>
            <person name="Arredondo F.D."/>
            <person name="Baxter L."/>
            <person name="Bensasson D."/>
            <person name="Beynon J.L."/>
            <person name="Chapman J."/>
            <person name="Damasceno C.M."/>
            <person name="Dorrance A.E."/>
            <person name="Dou D."/>
            <person name="Dickerman A.W."/>
            <person name="Dubchak I.L."/>
            <person name="Garbelotto M."/>
            <person name="Gijzen M."/>
            <person name="Gordon S.G."/>
            <person name="Govers F."/>
            <person name="Grunwald N.J."/>
            <person name="Huang W."/>
            <person name="Ivors K.L."/>
            <person name="Jones R.W."/>
            <person name="Kamoun S."/>
            <person name="Krampis K."/>
            <person name="Lamour K.H."/>
            <person name="Lee M.K."/>
            <person name="McDonald W.H."/>
            <person name="Medina M."/>
            <person name="Meijer H.J."/>
            <person name="Nordberg E.K."/>
            <person name="Maclean D.J."/>
            <person name="Ospina-Giraldo M.D."/>
            <person name="Morris P.F."/>
            <person name="Phuntumart V."/>
            <person name="Putnam N.H."/>
            <person name="Rash S."/>
            <person name="Rose J.K."/>
            <person name="Sakihama Y."/>
            <person name="Salamov A.A."/>
            <person name="Savidor A."/>
            <person name="Scheuring C.F."/>
            <person name="Smith B.M."/>
            <person name="Sobral B.W."/>
            <person name="Terry A."/>
            <person name="Torto-Alalibo T.A."/>
            <person name="Win J."/>
            <person name="Xu Z."/>
            <person name="Zhang H."/>
            <person name="Grigoriev I.V."/>
            <person name="Rokhsar D.S."/>
            <person name="Boore J.L."/>
        </authorList>
    </citation>
    <scope>NUCLEOTIDE SEQUENCE [LARGE SCALE GENOMIC DNA]</scope>
    <source>
        <strain evidence="3 4">P6497</strain>
    </source>
</reference>
<keyword evidence="1" id="KW-0378">Hydrolase</keyword>
<organism evidence="3 4">
    <name type="scientific">Phytophthora sojae (strain P6497)</name>
    <name type="common">Soybean stem and root rot agent</name>
    <name type="synonym">Phytophthora megasperma f. sp. glycines</name>
    <dbReference type="NCBI Taxonomy" id="1094619"/>
    <lineage>
        <taxon>Eukaryota</taxon>
        <taxon>Sar</taxon>
        <taxon>Stramenopiles</taxon>
        <taxon>Oomycota</taxon>
        <taxon>Peronosporomycetes</taxon>
        <taxon>Peronosporales</taxon>
        <taxon>Peronosporaceae</taxon>
        <taxon>Phytophthora</taxon>
    </lineage>
</organism>
<dbReference type="InterPro" id="IPR029058">
    <property type="entry name" value="AB_hydrolase_fold"/>
</dbReference>
<dbReference type="GO" id="GO:0016787">
    <property type="term" value="F:hydrolase activity"/>
    <property type="evidence" value="ECO:0007669"/>
    <property type="project" value="UniProtKB-KW"/>
</dbReference>
<dbReference type="GeneID" id="20649736"/>
<name>G4ZTM3_PHYSP</name>
<dbReference type="Proteomes" id="UP000002640">
    <property type="component" value="Unassembled WGS sequence"/>
</dbReference>
<dbReference type="Pfam" id="PF01083">
    <property type="entry name" value="Cutinase"/>
    <property type="match status" value="1"/>
</dbReference>
<dbReference type="SMR" id="G4ZTM3"/>
<keyword evidence="4" id="KW-1185">Reference proteome</keyword>
<accession>G4ZTM3</accession>
<dbReference type="STRING" id="1094619.G4ZTM3"/>
<dbReference type="Gene3D" id="3.40.50.1820">
    <property type="entry name" value="alpha/beta hydrolase"/>
    <property type="match status" value="1"/>
</dbReference>
<gene>
    <name evidence="3" type="ORF">PHYSODRAFT_354923</name>
</gene>
<evidence type="ECO:0000313" key="3">
    <source>
        <dbReference type="EMBL" id="EGZ12934.1"/>
    </source>
</evidence>
<evidence type="ECO:0000256" key="2">
    <source>
        <dbReference type="ARBA" id="ARBA00023157"/>
    </source>
</evidence>